<reference evidence="1" key="1">
    <citation type="journal article" date="2014" name="Int. J. Syst. Evol. Microbiol.">
        <title>Complete genome of a new Firmicutes species belonging to the dominant human colonic microbiota ('Ruminococcus bicirculans') reveals two chromosomes and a selective capacity to utilize plant glucans.</title>
        <authorList>
            <consortium name="NISC Comparative Sequencing Program"/>
            <person name="Wegmann U."/>
            <person name="Louis P."/>
            <person name="Goesmann A."/>
            <person name="Henrissat B."/>
            <person name="Duncan S.H."/>
            <person name="Flint H.J."/>
        </authorList>
    </citation>
    <scope>NUCLEOTIDE SEQUENCE</scope>
    <source>
        <strain evidence="1">CCM 8490</strain>
    </source>
</reference>
<sequence length="367" mass="41756">MKKTINSILILIIFLSTLISCIEEDVTPVKIPPLEGAVLTLNEKADPTEAKQFWIDLSSGNVKSNHRELWDLGFYCGDEFRVMLNSSLVMSVGKVNSTTNIDAVTSQTVKDLKLVVQAANFADNSQYIDDPNGDILNQTTGIAPINADDNQNNVYLLNLGYKTYSGTMIPGTIYNVGEARGWKKIRILRQSSGYKIQYADLDETTHKEFVVTKDAEYNYKFFSFTTGTYADIQPKKKEWDLCFTVFTNLTLNPANDQYTSYIYPDIMLHNILGGVGVYEVTTAIGQGETEYNNFKKENIDVVKFIYNDQRAIGSNWRTTTGQNGAEVYANKFYILRDSDGFYYKIRFLRMKDDNNNRGYPQFEYKPL</sequence>
<evidence type="ECO:0000313" key="1">
    <source>
        <dbReference type="EMBL" id="GGG65737.1"/>
    </source>
</evidence>
<organism evidence="2 3">
    <name type="scientific">Epilithonimonas arachidiradicis</name>
    <dbReference type="NCBI Taxonomy" id="1617282"/>
    <lineage>
        <taxon>Bacteria</taxon>
        <taxon>Pseudomonadati</taxon>
        <taxon>Bacteroidota</taxon>
        <taxon>Flavobacteriia</taxon>
        <taxon>Flavobacteriales</taxon>
        <taxon>Weeksellaceae</taxon>
        <taxon>Chryseobacterium group</taxon>
        <taxon>Epilithonimonas</taxon>
    </lineage>
</organism>
<comment type="caution">
    <text evidence="2">The sequence shown here is derived from an EMBL/GenBank/DDBJ whole genome shotgun (WGS) entry which is preliminary data.</text>
</comment>
<dbReference type="Proteomes" id="UP000658202">
    <property type="component" value="Unassembled WGS sequence"/>
</dbReference>
<evidence type="ECO:0000313" key="2">
    <source>
        <dbReference type="EMBL" id="RKE83216.1"/>
    </source>
</evidence>
<reference evidence="2 3" key="2">
    <citation type="submission" date="2018-09" db="EMBL/GenBank/DDBJ databases">
        <title>Genomic Encyclopedia of Archaeal and Bacterial Type Strains, Phase II (KMG-II): from individual species to whole genera.</title>
        <authorList>
            <person name="Goeker M."/>
        </authorList>
    </citation>
    <scope>NUCLEOTIDE SEQUENCE [LARGE SCALE GENOMIC DNA]</scope>
    <source>
        <strain evidence="2 3">DSM 27620</strain>
    </source>
</reference>
<dbReference type="RefSeq" id="WP_120214337.1">
    <property type="nucleotide sequence ID" value="NZ_BMCW01000008.1"/>
</dbReference>
<accession>A0A420CYC3</accession>
<gene>
    <name evidence="2" type="ORF">BXY58_2768</name>
    <name evidence="1" type="ORF">GCM10007332_30420</name>
</gene>
<protein>
    <submittedName>
        <fullName evidence="2">Heme-binding HmuY-like protein</fullName>
    </submittedName>
</protein>
<dbReference type="EMBL" id="RAQH01000008">
    <property type="protein sequence ID" value="RKE83216.1"/>
    <property type="molecule type" value="Genomic_DNA"/>
</dbReference>
<reference evidence="4" key="3">
    <citation type="journal article" date="2019" name="Int. J. Syst. Evol. Microbiol.">
        <title>The Global Catalogue of Microorganisms (GCM) 10K type strain sequencing project: providing services to taxonomists for standard genome sequencing and annotation.</title>
        <authorList>
            <consortium name="The Broad Institute Genomics Platform"/>
            <consortium name="The Broad Institute Genome Sequencing Center for Infectious Disease"/>
            <person name="Wu L."/>
            <person name="Ma J."/>
        </authorList>
    </citation>
    <scope>NUCLEOTIDE SEQUENCE [LARGE SCALE GENOMIC DNA]</scope>
    <source>
        <strain evidence="4">CCM 8490</strain>
    </source>
</reference>
<dbReference type="CDD" id="cd12105">
    <property type="entry name" value="HmuY"/>
    <property type="match status" value="1"/>
</dbReference>
<name>A0A420CYC3_9FLAO</name>
<dbReference type="Pfam" id="PF14064">
    <property type="entry name" value="HmuY"/>
    <property type="match status" value="2"/>
</dbReference>
<evidence type="ECO:0000313" key="3">
    <source>
        <dbReference type="Proteomes" id="UP000285906"/>
    </source>
</evidence>
<reference evidence="1" key="4">
    <citation type="submission" date="2024-05" db="EMBL/GenBank/DDBJ databases">
        <authorList>
            <person name="Sun Q."/>
            <person name="Sedlacek I."/>
        </authorList>
    </citation>
    <scope>NUCLEOTIDE SEQUENCE</scope>
    <source>
        <strain evidence="1">CCM 8490</strain>
    </source>
</reference>
<keyword evidence="4" id="KW-1185">Reference proteome</keyword>
<dbReference type="EMBL" id="BMCW01000008">
    <property type="protein sequence ID" value="GGG65737.1"/>
    <property type="molecule type" value="Genomic_DNA"/>
</dbReference>
<evidence type="ECO:0000313" key="4">
    <source>
        <dbReference type="Proteomes" id="UP000658202"/>
    </source>
</evidence>
<dbReference type="OrthoDB" id="1091850at2"/>
<proteinExistence type="predicted"/>
<dbReference type="AlphaFoldDB" id="A0A420CYC3"/>
<dbReference type="Proteomes" id="UP000285906">
    <property type="component" value="Unassembled WGS sequence"/>
</dbReference>
<dbReference type="PROSITE" id="PS51257">
    <property type="entry name" value="PROKAR_LIPOPROTEIN"/>
    <property type="match status" value="1"/>
</dbReference>
<dbReference type="InterPro" id="IPR025921">
    <property type="entry name" value="HmuY"/>
</dbReference>